<dbReference type="InterPro" id="IPR036770">
    <property type="entry name" value="Ankyrin_rpt-contain_sf"/>
</dbReference>
<reference evidence="1 2" key="1">
    <citation type="submission" date="2017-10" db="EMBL/GenBank/DDBJ databases">
        <authorList>
            <person name="Banno H."/>
            <person name="Chua N.-H."/>
        </authorList>
    </citation>
    <scope>NUCLEOTIDE SEQUENCE [LARGE SCALE GENOMIC DNA]</scope>
    <source>
        <strain evidence="1">Vibrio tapetis CECT4600</strain>
    </source>
</reference>
<protein>
    <submittedName>
        <fullName evidence="1">Uncharacterized protein</fullName>
    </submittedName>
</protein>
<sequence length="171" mass="18929">MGVIKKWWLRFLLLVSACVAVIIGSSIREEQFFTCVMGVDLLGATPAQCLWVIETIGPSEDLLLLVEEEWSLSAVLSYPTPETLALAQLLIDHGIDVNSPQRVNGVEIPTIHGAILSRELEAFNLLIKNGVDINQVYSATEDNALQFAYRLQKKRASVELGKMISTLESMQ</sequence>
<dbReference type="SUPFAM" id="SSF48403">
    <property type="entry name" value="Ankyrin repeat"/>
    <property type="match status" value="1"/>
</dbReference>
<dbReference type="RefSeq" id="WP_102521376.1">
    <property type="nucleotide sequence ID" value="NZ_LT960611.1"/>
</dbReference>
<gene>
    <name evidence="1" type="ORF">VTAP4600_A0563</name>
</gene>
<dbReference type="Gene3D" id="1.25.40.20">
    <property type="entry name" value="Ankyrin repeat-containing domain"/>
    <property type="match status" value="1"/>
</dbReference>
<dbReference type="EMBL" id="LT960611">
    <property type="protein sequence ID" value="SON48542.1"/>
    <property type="molecule type" value="Genomic_DNA"/>
</dbReference>
<keyword evidence="2" id="KW-1185">Reference proteome</keyword>
<dbReference type="Proteomes" id="UP000235828">
    <property type="component" value="Chromosome A"/>
</dbReference>
<accession>A0A2N8Z9I6</accession>
<dbReference type="KEGG" id="vta:A0563"/>
<evidence type="ECO:0000313" key="2">
    <source>
        <dbReference type="Proteomes" id="UP000235828"/>
    </source>
</evidence>
<organism evidence="1 2">
    <name type="scientific">Vibrio tapetis subsp. tapetis</name>
    <dbReference type="NCBI Taxonomy" id="1671868"/>
    <lineage>
        <taxon>Bacteria</taxon>
        <taxon>Pseudomonadati</taxon>
        <taxon>Pseudomonadota</taxon>
        <taxon>Gammaproteobacteria</taxon>
        <taxon>Vibrionales</taxon>
        <taxon>Vibrionaceae</taxon>
        <taxon>Vibrio</taxon>
    </lineage>
</organism>
<evidence type="ECO:0000313" key="1">
    <source>
        <dbReference type="EMBL" id="SON48542.1"/>
    </source>
</evidence>
<proteinExistence type="predicted"/>
<name>A0A2N8Z9I6_9VIBR</name>
<dbReference type="AlphaFoldDB" id="A0A2N8Z9I6"/>